<gene>
    <name evidence="1" type="ORF">CA12_29990</name>
</gene>
<dbReference type="SUPFAM" id="SSF48452">
    <property type="entry name" value="TPR-like"/>
    <property type="match status" value="1"/>
</dbReference>
<accession>A0A517PC11</accession>
<evidence type="ECO:0008006" key="3">
    <source>
        <dbReference type="Google" id="ProtNLM"/>
    </source>
</evidence>
<dbReference type="AlphaFoldDB" id="A0A517PC11"/>
<proteinExistence type="predicted"/>
<dbReference type="InterPro" id="IPR011990">
    <property type="entry name" value="TPR-like_helical_dom_sf"/>
</dbReference>
<dbReference type="KEGG" id="acaf:CA12_29990"/>
<evidence type="ECO:0000313" key="1">
    <source>
        <dbReference type="EMBL" id="QDT16891.1"/>
    </source>
</evidence>
<keyword evidence="2" id="KW-1185">Reference proteome</keyword>
<dbReference type="RefSeq" id="WP_145359813.1">
    <property type="nucleotide sequence ID" value="NZ_CP036265.1"/>
</dbReference>
<reference evidence="1 2" key="1">
    <citation type="submission" date="2019-02" db="EMBL/GenBank/DDBJ databases">
        <title>Deep-cultivation of Planctomycetes and their phenomic and genomic characterization uncovers novel biology.</title>
        <authorList>
            <person name="Wiegand S."/>
            <person name="Jogler M."/>
            <person name="Boedeker C."/>
            <person name="Pinto D."/>
            <person name="Vollmers J."/>
            <person name="Rivas-Marin E."/>
            <person name="Kohn T."/>
            <person name="Peeters S.H."/>
            <person name="Heuer A."/>
            <person name="Rast P."/>
            <person name="Oberbeckmann S."/>
            <person name="Bunk B."/>
            <person name="Jeske O."/>
            <person name="Meyerdierks A."/>
            <person name="Storesund J.E."/>
            <person name="Kallscheuer N."/>
            <person name="Luecker S."/>
            <person name="Lage O.M."/>
            <person name="Pohl T."/>
            <person name="Merkel B.J."/>
            <person name="Hornburger P."/>
            <person name="Mueller R.-W."/>
            <person name="Bruemmer F."/>
            <person name="Labrenz M."/>
            <person name="Spormann A.M."/>
            <person name="Op den Camp H."/>
            <person name="Overmann J."/>
            <person name="Amann R."/>
            <person name="Jetten M.S.M."/>
            <person name="Mascher T."/>
            <person name="Medema M.H."/>
            <person name="Devos D.P."/>
            <person name="Kaster A.-K."/>
            <person name="Ovreas L."/>
            <person name="Rohde M."/>
            <person name="Galperin M.Y."/>
            <person name="Jogler C."/>
        </authorList>
    </citation>
    <scope>NUCLEOTIDE SEQUENCE [LARGE SCALE GENOMIC DNA]</scope>
    <source>
        <strain evidence="1 2">CA12</strain>
    </source>
</reference>
<sequence>MSDPQSPPAAPTRRQKLERLLADDPGDAFLRYSLALELAKTDEAAALREFDRVIAEHPDYVPAYFMKGQTLARADRDDEARETLTAGVEVAIRTGDDHAAGEMSGFLETLG</sequence>
<dbReference type="Pfam" id="PF14559">
    <property type="entry name" value="TPR_19"/>
    <property type="match status" value="1"/>
</dbReference>
<dbReference type="Proteomes" id="UP000318741">
    <property type="component" value="Chromosome"/>
</dbReference>
<dbReference type="EMBL" id="CP036265">
    <property type="protein sequence ID" value="QDT16891.1"/>
    <property type="molecule type" value="Genomic_DNA"/>
</dbReference>
<dbReference type="Gene3D" id="1.25.40.10">
    <property type="entry name" value="Tetratricopeptide repeat domain"/>
    <property type="match status" value="1"/>
</dbReference>
<evidence type="ECO:0000313" key="2">
    <source>
        <dbReference type="Proteomes" id="UP000318741"/>
    </source>
</evidence>
<protein>
    <recommendedName>
        <fullName evidence="3">Tetratricopeptide repeat protein</fullName>
    </recommendedName>
</protein>
<dbReference type="OrthoDB" id="280886at2"/>
<name>A0A517PC11_9PLAN</name>
<organism evidence="1 2">
    <name type="scientific">Alienimonas californiensis</name>
    <dbReference type="NCBI Taxonomy" id="2527989"/>
    <lineage>
        <taxon>Bacteria</taxon>
        <taxon>Pseudomonadati</taxon>
        <taxon>Planctomycetota</taxon>
        <taxon>Planctomycetia</taxon>
        <taxon>Planctomycetales</taxon>
        <taxon>Planctomycetaceae</taxon>
        <taxon>Alienimonas</taxon>
    </lineage>
</organism>